<evidence type="ECO:0000259" key="3">
    <source>
        <dbReference type="Pfam" id="PF13514"/>
    </source>
</evidence>
<feature type="transmembrane region" description="Helical" evidence="2">
    <location>
        <begin position="280"/>
        <end position="304"/>
    </location>
</feature>
<dbReference type="InterPro" id="IPR038734">
    <property type="entry name" value="YhaN_AAA"/>
</dbReference>
<evidence type="ECO:0000256" key="2">
    <source>
        <dbReference type="SAM" id="Phobius"/>
    </source>
</evidence>
<evidence type="ECO:0000256" key="1">
    <source>
        <dbReference type="SAM" id="Coils"/>
    </source>
</evidence>
<organism evidence="4">
    <name type="scientific">Blautia glucerasea</name>
    <dbReference type="NCBI Taxonomy" id="536633"/>
    <lineage>
        <taxon>Bacteria</taxon>
        <taxon>Bacillati</taxon>
        <taxon>Bacillota</taxon>
        <taxon>Clostridia</taxon>
        <taxon>Lachnospirales</taxon>
        <taxon>Lachnospiraceae</taxon>
        <taxon>Blautia</taxon>
    </lineage>
</organism>
<dbReference type="RefSeq" id="WP_156355488.1">
    <property type="nucleotide sequence ID" value="NZ_CACRST010000029.1"/>
</dbReference>
<keyword evidence="2" id="KW-0812">Transmembrane</keyword>
<keyword evidence="2" id="KW-1133">Transmembrane helix</keyword>
<dbReference type="Gene3D" id="3.40.50.300">
    <property type="entry name" value="P-loop containing nucleotide triphosphate hydrolases"/>
    <property type="match status" value="2"/>
</dbReference>
<accession>A0A6N2VTX8</accession>
<reference evidence="4" key="1">
    <citation type="submission" date="2019-11" db="EMBL/GenBank/DDBJ databases">
        <authorList>
            <person name="Feng L."/>
        </authorList>
    </citation>
    <scope>NUCLEOTIDE SEQUENCE</scope>
    <source>
        <strain evidence="4">BgluceraseaLFYP119</strain>
    </source>
</reference>
<gene>
    <name evidence="4" type="ORF">BGLFYP119_00250</name>
</gene>
<keyword evidence="2" id="KW-0472">Membrane</keyword>
<dbReference type="PANTHER" id="PTHR41259:SF1">
    <property type="entry name" value="DOUBLE-STRAND BREAK REPAIR RAD50 ATPASE, PUTATIVE-RELATED"/>
    <property type="match status" value="1"/>
</dbReference>
<feature type="transmembrane region" description="Helical" evidence="2">
    <location>
        <begin position="255"/>
        <end position="274"/>
    </location>
</feature>
<keyword evidence="1" id="KW-0175">Coiled coil</keyword>
<dbReference type="InterPro" id="IPR027417">
    <property type="entry name" value="P-loop_NTPase"/>
</dbReference>
<dbReference type="SUPFAM" id="SSF52540">
    <property type="entry name" value="P-loop containing nucleoside triphosphate hydrolases"/>
    <property type="match status" value="1"/>
</dbReference>
<feature type="domain" description="YhaN AAA" evidence="3">
    <location>
        <begin position="1"/>
        <end position="206"/>
    </location>
</feature>
<name>A0A6N2VTX8_9FIRM</name>
<proteinExistence type="predicted"/>
<dbReference type="EMBL" id="CACRST010000029">
    <property type="protein sequence ID" value="VYT33153.1"/>
    <property type="molecule type" value="Genomic_DNA"/>
</dbReference>
<feature type="coiled-coil region" evidence="1">
    <location>
        <begin position="301"/>
        <end position="356"/>
    </location>
</feature>
<protein>
    <submittedName>
        <fullName evidence="4">Recombination protein F</fullName>
    </submittedName>
</protein>
<sequence>MIIKRITVKNFGKLKNRTMELSPGINLLYGENESGKTTTHTFVKSMLYGIQRQRGRAAKKDAYNIYLPWEDPGSYGGTLWFENSGKNFRLTRNFYKENASAELLCQDDGEILDVDAGDLEAVLGGISETVYENTVSVAQLKSATGTELVREVQNYMASYQGTGDSSVDLGRTMQMLKMSRKGYQVQADKKKKENQREKEKLAQTIQYLQEEMSALEEKEQSISGQSEVLLEGGEGVSLNTLEGNIEELCAQKNKLGFFMAAAFILGIGGALAVAGGLKSLFLAMVIGIMGIAAAAGLYVIRLRLNEKIENRKRQRERLVSKMDKLDWSRNHLQEERREKETALQNTVEEYQEAEDHAYHPLAEELEIESINLAMEVIDGISKDIHRQVGWRLRRRISQILGEITGGKYTEILIDADLHITVNTGERTVALENLSRGTVEQIYFALRMAAGELLCGQEKLPVFLDEVFGMYDEERLSLVLKWLAKENRQVIISSCRQREEEILKKNNISYHKIEL</sequence>
<dbReference type="Pfam" id="PF13514">
    <property type="entry name" value="AAA_27"/>
    <property type="match status" value="1"/>
</dbReference>
<dbReference type="PANTHER" id="PTHR41259">
    <property type="entry name" value="DOUBLE-STRAND BREAK REPAIR RAD50 ATPASE, PUTATIVE-RELATED"/>
    <property type="match status" value="1"/>
</dbReference>
<dbReference type="AlphaFoldDB" id="A0A6N2VTX8"/>
<feature type="coiled-coil region" evidence="1">
    <location>
        <begin position="180"/>
        <end position="225"/>
    </location>
</feature>
<evidence type="ECO:0000313" key="4">
    <source>
        <dbReference type="EMBL" id="VYT33153.1"/>
    </source>
</evidence>